<dbReference type="Pfam" id="PF14081">
    <property type="entry name" value="DUF4262"/>
    <property type="match status" value="1"/>
</dbReference>
<evidence type="ECO:0000313" key="1">
    <source>
        <dbReference type="EMBL" id="MBK1884700.1"/>
    </source>
</evidence>
<comment type="caution">
    <text evidence="1">The sequence shown here is derived from an EMBL/GenBank/DDBJ whole genome shotgun (WGS) entry which is preliminary data.</text>
</comment>
<reference evidence="1" key="1">
    <citation type="submission" date="2021-01" db="EMBL/GenBank/DDBJ databases">
        <title>Modified the classification status of verrucomicrobia.</title>
        <authorList>
            <person name="Feng X."/>
        </authorList>
    </citation>
    <scope>NUCLEOTIDE SEQUENCE</scope>
    <source>
        <strain evidence="1">KCTC 22041</strain>
    </source>
</reference>
<sequence length="156" mass="17692">MNKQAKEEYFRKLEGDIARNGFATVTVFEKDSNHKFTYSVGLHKTYGHPEIITFGLPGKIAHAVIGDIAAKAKEDKPFDLSEATKELFEGEGEVVFLKVSKEVASKYLLSAFWFNNEEDFEVFQVVWKSQIDCAYPWDEGASSDFIDIQPIVGEER</sequence>
<gene>
    <name evidence="1" type="ORF">JIN85_19975</name>
</gene>
<dbReference type="Proteomes" id="UP000603141">
    <property type="component" value="Unassembled WGS sequence"/>
</dbReference>
<accession>A0A934SB11</accession>
<dbReference type="InterPro" id="IPR025358">
    <property type="entry name" value="DUF4262"/>
</dbReference>
<dbReference type="EMBL" id="JAENIJ010000077">
    <property type="protein sequence ID" value="MBK1884700.1"/>
    <property type="molecule type" value="Genomic_DNA"/>
</dbReference>
<dbReference type="AlphaFoldDB" id="A0A934SB11"/>
<protein>
    <submittedName>
        <fullName evidence="1">DUF4262 domain-containing protein</fullName>
    </submittedName>
</protein>
<keyword evidence="2" id="KW-1185">Reference proteome</keyword>
<organism evidence="1 2">
    <name type="scientific">Luteolibacter pohnpeiensis</name>
    <dbReference type="NCBI Taxonomy" id="454153"/>
    <lineage>
        <taxon>Bacteria</taxon>
        <taxon>Pseudomonadati</taxon>
        <taxon>Verrucomicrobiota</taxon>
        <taxon>Verrucomicrobiia</taxon>
        <taxon>Verrucomicrobiales</taxon>
        <taxon>Verrucomicrobiaceae</taxon>
        <taxon>Luteolibacter</taxon>
    </lineage>
</organism>
<dbReference type="RefSeq" id="WP_200274138.1">
    <property type="nucleotide sequence ID" value="NZ_JAENIJ010000077.1"/>
</dbReference>
<name>A0A934SB11_9BACT</name>
<evidence type="ECO:0000313" key="2">
    <source>
        <dbReference type="Proteomes" id="UP000603141"/>
    </source>
</evidence>
<proteinExistence type="predicted"/>